<evidence type="ECO:0000259" key="1">
    <source>
        <dbReference type="Pfam" id="PF20275"/>
    </source>
</evidence>
<proteinExistence type="predicted"/>
<dbReference type="EMBL" id="FNVA01000003">
    <property type="protein sequence ID" value="SEG12850.1"/>
    <property type="molecule type" value="Genomic_DNA"/>
</dbReference>
<organism evidence="2 3">
    <name type="scientific">Bryocella elongata</name>
    <dbReference type="NCBI Taxonomy" id="863522"/>
    <lineage>
        <taxon>Bacteria</taxon>
        <taxon>Pseudomonadati</taxon>
        <taxon>Acidobacteriota</taxon>
        <taxon>Terriglobia</taxon>
        <taxon>Terriglobales</taxon>
        <taxon>Acidobacteriaceae</taxon>
        <taxon>Bryocella</taxon>
    </lineage>
</organism>
<feature type="domain" description="ABC-three component systems C-terminal" evidence="1">
    <location>
        <begin position="171"/>
        <end position="291"/>
    </location>
</feature>
<dbReference type="AlphaFoldDB" id="A0A1H5XNA5"/>
<dbReference type="OrthoDB" id="259543at2"/>
<dbReference type="InterPro" id="IPR046919">
    <property type="entry name" value="ABC-3C_CTD10"/>
</dbReference>
<sequence>MRAWYELKFNDEFRSRTGTEFQSLFSAIMERRYPGDFRKVKPYGNQGDHKCDGYHASKRRVYQVYAPETFKATVAKDKIDEDFTGAVAHWSTLMGEWVFVHNQHKSGLPPQTVKHLQSLNGSNGVSVESWCDVELRNEFFSLQSEDQAAILGHTPTDLTFKRLDIKDVIVVVNALAQQEAPVGLPVAEVAPGKLEANQLSDYTQSLLTMGSRKAHLVKKLFDKWHDPELGDRVAATFHAKYLELRDSGESGDDLLTHLWHYAGGGSQDGSAKETAVLALLAFLFEECEIFEPVKESEPS</sequence>
<dbReference type="Proteomes" id="UP000236728">
    <property type="component" value="Unassembled WGS sequence"/>
</dbReference>
<evidence type="ECO:0000313" key="2">
    <source>
        <dbReference type="EMBL" id="SEG12850.1"/>
    </source>
</evidence>
<reference evidence="2 3" key="1">
    <citation type="submission" date="2016-10" db="EMBL/GenBank/DDBJ databases">
        <authorList>
            <person name="de Groot N.N."/>
        </authorList>
    </citation>
    <scope>NUCLEOTIDE SEQUENCE [LARGE SCALE GENOMIC DNA]</scope>
    <source>
        <strain evidence="2 3">DSM 22489</strain>
    </source>
</reference>
<dbReference type="RefSeq" id="WP_103932812.1">
    <property type="nucleotide sequence ID" value="NZ_FNVA01000003.1"/>
</dbReference>
<protein>
    <recommendedName>
        <fullName evidence="1">ABC-three component systems C-terminal domain-containing protein</fullName>
    </recommendedName>
</protein>
<name>A0A1H5XNA5_9BACT</name>
<evidence type="ECO:0000313" key="3">
    <source>
        <dbReference type="Proteomes" id="UP000236728"/>
    </source>
</evidence>
<gene>
    <name evidence="2" type="ORF">SAMN05421819_1883</name>
</gene>
<dbReference type="Pfam" id="PF20275">
    <property type="entry name" value="CTD10"/>
    <property type="match status" value="1"/>
</dbReference>
<keyword evidence="3" id="KW-1185">Reference proteome</keyword>
<accession>A0A1H5XNA5</accession>